<feature type="compositionally biased region" description="Gly residues" evidence="1">
    <location>
        <begin position="74"/>
        <end position="83"/>
    </location>
</feature>
<reference evidence="2 3" key="1">
    <citation type="submission" date="2023-08" db="EMBL/GenBank/DDBJ databases">
        <title>Black Yeasts Isolated from many extreme environments.</title>
        <authorList>
            <person name="Coleine C."/>
            <person name="Stajich J.E."/>
            <person name="Selbmann L."/>
        </authorList>
    </citation>
    <scope>NUCLEOTIDE SEQUENCE [LARGE SCALE GENOMIC DNA]</scope>
    <source>
        <strain evidence="2 3">CCFEE 536</strain>
    </source>
</reference>
<feature type="region of interest" description="Disordered" evidence="1">
    <location>
        <begin position="1"/>
        <end position="31"/>
    </location>
</feature>
<organism evidence="2 3">
    <name type="scientific">Cryomyces antarcticus</name>
    <dbReference type="NCBI Taxonomy" id="329879"/>
    <lineage>
        <taxon>Eukaryota</taxon>
        <taxon>Fungi</taxon>
        <taxon>Dikarya</taxon>
        <taxon>Ascomycota</taxon>
        <taxon>Pezizomycotina</taxon>
        <taxon>Dothideomycetes</taxon>
        <taxon>Dothideomycetes incertae sedis</taxon>
        <taxon>Cryomyces</taxon>
    </lineage>
</organism>
<evidence type="ECO:0000313" key="3">
    <source>
        <dbReference type="Proteomes" id="UP001357485"/>
    </source>
</evidence>
<feature type="non-terminal residue" evidence="2">
    <location>
        <position position="1"/>
    </location>
</feature>
<comment type="caution">
    <text evidence="2">The sequence shown here is derived from an EMBL/GenBank/DDBJ whole genome shotgun (WGS) entry which is preliminary data.</text>
</comment>
<name>A0ABR0M3U7_9PEZI</name>
<proteinExistence type="predicted"/>
<keyword evidence="3" id="KW-1185">Reference proteome</keyword>
<accession>A0ABR0M3U7</accession>
<gene>
    <name evidence="2" type="ORF">LTR16_007775</name>
</gene>
<sequence length="118" mass="11438">LAARRVRLGGVEGGERGAEGRGGGRAAAHGEGLVGAEGGAVGRVVREVEGDGPVVRAGDGDGGDGGEVREQAGSGHGVSGAGGEYDVDGQRQGAVRVEVANDEAARLGGEDPQVAEGL</sequence>
<dbReference type="EMBL" id="JAVRRA010001722">
    <property type="protein sequence ID" value="KAK5279337.1"/>
    <property type="molecule type" value="Genomic_DNA"/>
</dbReference>
<evidence type="ECO:0000256" key="1">
    <source>
        <dbReference type="SAM" id="MobiDB-lite"/>
    </source>
</evidence>
<feature type="region of interest" description="Disordered" evidence="1">
    <location>
        <begin position="48"/>
        <end position="87"/>
    </location>
</feature>
<evidence type="ECO:0000313" key="2">
    <source>
        <dbReference type="EMBL" id="KAK5279337.1"/>
    </source>
</evidence>
<protein>
    <submittedName>
        <fullName evidence="2">Uncharacterized protein</fullName>
    </submittedName>
</protein>
<dbReference type="Proteomes" id="UP001357485">
    <property type="component" value="Unassembled WGS sequence"/>
</dbReference>